<keyword evidence="2" id="KW-0812">Transmembrane</keyword>
<proteinExistence type="predicted"/>
<reference evidence="3" key="1">
    <citation type="journal article" date="2020" name="Nature">
        <title>Giant virus diversity and host interactions through global metagenomics.</title>
        <authorList>
            <person name="Schulz F."/>
            <person name="Roux S."/>
            <person name="Paez-Espino D."/>
            <person name="Jungbluth S."/>
            <person name="Walsh D.A."/>
            <person name="Denef V.J."/>
            <person name="McMahon K.D."/>
            <person name="Konstantinidis K.T."/>
            <person name="Eloe-Fadrosh E.A."/>
            <person name="Kyrpides N.C."/>
            <person name="Woyke T."/>
        </authorList>
    </citation>
    <scope>NUCLEOTIDE SEQUENCE</scope>
    <source>
        <strain evidence="3">GVMAG-M-3300010157-4</strain>
    </source>
</reference>
<keyword evidence="2" id="KW-1133">Transmembrane helix</keyword>
<evidence type="ECO:0000256" key="2">
    <source>
        <dbReference type="SAM" id="Phobius"/>
    </source>
</evidence>
<accession>A0A6C0B7A6</accession>
<feature type="region of interest" description="Disordered" evidence="1">
    <location>
        <begin position="200"/>
        <end position="242"/>
    </location>
</feature>
<evidence type="ECO:0000313" key="3">
    <source>
        <dbReference type="EMBL" id="QHS87378.1"/>
    </source>
</evidence>
<evidence type="ECO:0000256" key="1">
    <source>
        <dbReference type="SAM" id="MobiDB-lite"/>
    </source>
</evidence>
<sequence length="423" mass="48050">MMFTENTHKMMTRSKSAELLAFAEAKAAAMEHLEAEMAYTAAKKPIQDPSYNMLVAFILTITLVLGTLIVTRNCGTALLMEIYCVFNIAYNYKYLKTYNGVRMTHLEPNYWIRLYKILHTNYNHLAIPGEDLGSEGADLGDDEGLEDLESEGADFDEGLGEDFDEDLESEGADFDEHLESEGADFDEDLYDEGLEDLESEGADFDEDLDDEGIEDLDEDDDDSDYDPEEDDDLDSDEDLEEDLESKGLVLDNGFNCITCDATLITKPSAIFVRLCGDHYCSACFPTVYENMNKTYINEYYTTNNPTGNDGWYDSSSAVFHIGFWLDYQFNPDMSDDRNIEYYKQFSNTVDAIPLAIRMSPDPLDDDDLDDDDLNDDEDEDLNDDEDEDLDDDEDEDLDEDDLDDDEDDVADDADANDWEHCSQ</sequence>
<dbReference type="AlphaFoldDB" id="A0A6C0B7A6"/>
<feature type="compositionally biased region" description="Acidic residues" evidence="1">
    <location>
        <begin position="362"/>
        <end position="416"/>
    </location>
</feature>
<name>A0A6C0B7A6_9ZZZZ</name>
<feature type="region of interest" description="Disordered" evidence="1">
    <location>
        <begin position="357"/>
        <end position="423"/>
    </location>
</feature>
<organism evidence="3">
    <name type="scientific">viral metagenome</name>
    <dbReference type="NCBI Taxonomy" id="1070528"/>
    <lineage>
        <taxon>unclassified sequences</taxon>
        <taxon>metagenomes</taxon>
        <taxon>organismal metagenomes</taxon>
    </lineage>
</organism>
<protein>
    <submittedName>
        <fullName evidence="3">Uncharacterized protein</fullName>
    </submittedName>
</protein>
<keyword evidence="2" id="KW-0472">Membrane</keyword>
<feature type="transmembrane region" description="Helical" evidence="2">
    <location>
        <begin position="51"/>
        <end position="70"/>
    </location>
</feature>
<dbReference type="EMBL" id="MN739080">
    <property type="protein sequence ID" value="QHS87378.1"/>
    <property type="molecule type" value="Genomic_DNA"/>
</dbReference>